<dbReference type="WBParaSite" id="PTRK_0000902500.1">
    <property type="protein sequence ID" value="PTRK_0000902500.1"/>
    <property type="gene ID" value="PTRK_0000902500"/>
</dbReference>
<evidence type="ECO:0000313" key="7">
    <source>
        <dbReference type="Proteomes" id="UP000038045"/>
    </source>
</evidence>
<name>A0A0N4ZL69_PARTI</name>
<dbReference type="CDD" id="cd05271">
    <property type="entry name" value="NDUFA9_like_SDR_a"/>
    <property type="match status" value="1"/>
</dbReference>
<dbReference type="InterPro" id="IPR016040">
    <property type="entry name" value="NAD(P)-bd_dom"/>
</dbReference>
<dbReference type="Pfam" id="PF13460">
    <property type="entry name" value="NAD_binding_10"/>
    <property type="match status" value="1"/>
</dbReference>
<evidence type="ECO:0000256" key="1">
    <source>
        <dbReference type="ARBA" id="ARBA00038501"/>
    </source>
</evidence>
<feature type="domain" description="NAD(P)-binding" evidence="6">
    <location>
        <begin position="58"/>
        <end position="181"/>
    </location>
</feature>
<evidence type="ECO:0000256" key="5">
    <source>
        <dbReference type="ARBA" id="ARBA00046455"/>
    </source>
</evidence>
<evidence type="ECO:0000313" key="8">
    <source>
        <dbReference type="WBParaSite" id="PTRK_0000902500.1"/>
    </source>
</evidence>
<dbReference type="AlphaFoldDB" id="A0A0N4ZL69"/>
<dbReference type="Gene3D" id="3.40.50.720">
    <property type="entry name" value="NAD(P)-binding Rossmann-like Domain"/>
    <property type="match status" value="1"/>
</dbReference>
<sequence>MKLLGNCRPIVRLLDHNTASFSTQLSTPEAVPSSLSASFKKGGGGRASFTGNVVTVFGATGNIGKAVINQLAKQGNQIVIPYRCDPYWVREHKVVGDLGQILFVRFDLKDEKSIADAVKYSNVVVNMIGSRVETKNYNFFETHQHGARRIAKICRESGVEKLIHISALNSSTDPKGALISGGSNFLRSKAFGEIAVREEFPGATIIKPSIMFGEIDSFIRNYVTRYRKTFLDTVYLYKAGEETYKMPVFQNDVARGIRHAVMDPTVTGKTFEFVGPHCYKLSELIDYLYKKAHCIEKFNFNYRRHGLPDPIFKSYVLGCTIWGKIFKCDTPLNKEWMEVVEGTSDVLTGALTLKDLGVHRLTEFELVGGLEASRRSFFRYYEEQYGDLPAPALPLRSPPIVQKKFDTSSIETSTNNFTVCA</sequence>
<dbReference type="GO" id="GO:0005739">
    <property type="term" value="C:mitochondrion"/>
    <property type="evidence" value="ECO:0007669"/>
    <property type="project" value="TreeGrafter"/>
</dbReference>
<dbReference type="PANTHER" id="PTHR12126">
    <property type="entry name" value="NADH-UBIQUINONE OXIDOREDUCTASE 39 KDA SUBUNIT-RELATED"/>
    <property type="match status" value="1"/>
</dbReference>
<dbReference type="InterPro" id="IPR036291">
    <property type="entry name" value="NAD(P)-bd_dom_sf"/>
</dbReference>
<protein>
    <recommendedName>
        <fullName evidence="2">NADH dehydrogenase [ubiquinone] 1 alpha subcomplex subunit 9, mitochondrial</fullName>
    </recommendedName>
    <alternativeName>
        <fullName evidence="4">Complex I-39kD</fullName>
    </alternativeName>
    <alternativeName>
        <fullName evidence="3">NADH-ubiquinone oxidoreductase 39 kDa subunit</fullName>
    </alternativeName>
</protein>
<dbReference type="Proteomes" id="UP000038045">
    <property type="component" value="Unplaced"/>
</dbReference>
<dbReference type="SUPFAM" id="SSF51735">
    <property type="entry name" value="NAD(P)-binding Rossmann-fold domains"/>
    <property type="match status" value="1"/>
</dbReference>
<reference evidence="8" key="1">
    <citation type="submission" date="2017-02" db="UniProtKB">
        <authorList>
            <consortium name="WormBaseParasite"/>
        </authorList>
    </citation>
    <scope>IDENTIFICATION</scope>
</reference>
<evidence type="ECO:0000256" key="4">
    <source>
        <dbReference type="ARBA" id="ARBA00043145"/>
    </source>
</evidence>
<proteinExistence type="inferred from homology"/>
<comment type="similarity">
    <text evidence="1">Belongs to the complex I NDUFA9 subunit family.</text>
</comment>
<organism evidence="7 8">
    <name type="scientific">Parastrongyloides trichosuri</name>
    <name type="common">Possum-specific nematode worm</name>
    <dbReference type="NCBI Taxonomy" id="131310"/>
    <lineage>
        <taxon>Eukaryota</taxon>
        <taxon>Metazoa</taxon>
        <taxon>Ecdysozoa</taxon>
        <taxon>Nematoda</taxon>
        <taxon>Chromadorea</taxon>
        <taxon>Rhabditida</taxon>
        <taxon>Tylenchina</taxon>
        <taxon>Panagrolaimomorpha</taxon>
        <taxon>Strongyloidoidea</taxon>
        <taxon>Strongyloididae</taxon>
        <taxon>Parastrongyloides</taxon>
    </lineage>
</organism>
<dbReference type="GO" id="GO:0003824">
    <property type="term" value="F:catalytic activity"/>
    <property type="evidence" value="ECO:0007669"/>
    <property type="project" value="UniProtKB-ARBA"/>
</dbReference>
<dbReference type="STRING" id="131310.A0A0N4ZL69"/>
<evidence type="ECO:0000259" key="6">
    <source>
        <dbReference type="Pfam" id="PF13460"/>
    </source>
</evidence>
<evidence type="ECO:0000256" key="2">
    <source>
        <dbReference type="ARBA" id="ARBA00040720"/>
    </source>
</evidence>
<keyword evidence="7" id="KW-1185">Reference proteome</keyword>
<evidence type="ECO:0000256" key="3">
    <source>
        <dbReference type="ARBA" id="ARBA00042000"/>
    </source>
</evidence>
<comment type="subunit">
    <text evidence="5">Complex I is composed of 45 different subunits. This a component of the hydrophobic protein fraction. Interacts with BLOC1S1. Interacts with SLC2A4. Interacts with CLOCK. Interacts with RAB5IF.</text>
</comment>
<dbReference type="GO" id="GO:0044877">
    <property type="term" value="F:protein-containing complex binding"/>
    <property type="evidence" value="ECO:0007669"/>
    <property type="project" value="TreeGrafter"/>
</dbReference>
<dbReference type="InterPro" id="IPR051207">
    <property type="entry name" value="ComplexI_NDUFA9_subunit"/>
</dbReference>
<dbReference type="PANTHER" id="PTHR12126:SF11">
    <property type="entry name" value="NADH DEHYDROGENASE [UBIQUINONE] 1 ALPHA SUBCOMPLEX SUBUNIT 9, MITOCHONDRIAL"/>
    <property type="match status" value="1"/>
</dbReference>
<accession>A0A0N4ZL69</accession>